<dbReference type="Gene3D" id="2.100.10.30">
    <property type="entry name" value="Jacalin-like lectin domain"/>
    <property type="match status" value="1"/>
</dbReference>
<keyword evidence="1" id="KW-1185">Reference proteome</keyword>
<dbReference type="ZFIN" id="ZDB-GENE-080219-22">
    <property type="gene designation" value="zgc:172143"/>
</dbReference>
<gene>
    <name evidence="2 3" type="ORF">zgc:172143</name>
</gene>
<dbReference type="PANTHER" id="PTHR34007:SF1">
    <property type="entry name" value="AEROLYSIN-LIKE PROTEIN-RELATED"/>
    <property type="match status" value="1"/>
</dbReference>
<proteinExistence type="predicted"/>
<reference evidence="2" key="1">
    <citation type="submission" date="2025-08" db="UniProtKB">
        <authorList>
            <consortium name="RefSeq"/>
        </authorList>
    </citation>
    <scope>IDENTIFICATION</scope>
    <source>
        <strain evidence="2">Tuebingen</strain>
        <tissue evidence="2">Fibroblasts and whole tissue</tissue>
    </source>
</reference>
<dbReference type="InterPro" id="IPR036404">
    <property type="entry name" value="Jacalin-like_lectin_dom_sf"/>
</dbReference>
<dbReference type="InterPro" id="IPR001229">
    <property type="entry name" value="Jacalin-like_lectin_dom"/>
</dbReference>
<dbReference type="PROSITE" id="PS51752">
    <property type="entry name" value="JACALIN_LECTIN"/>
    <property type="match status" value="1"/>
</dbReference>
<dbReference type="Gene3D" id="2.170.15.10">
    <property type="entry name" value="Proaerolysin, chain A, domain 3"/>
    <property type="match status" value="1"/>
</dbReference>
<dbReference type="InterPro" id="IPR053280">
    <property type="entry name" value="Aerolysin-like_pore-former"/>
</dbReference>
<evidence type="ECO:0000313" key="3">
    <source>
        <dbReference type="ZFIN" id="ZDB-GENE-080219-22"/>
    </source>
</evidence>
<organism evidence="1 2">
    <name type="scientific">Danio rerio</name>
    <name type="common">Zebrafish</name>
    <name type="synonym">Brachydanio rerio</name>
    <dbReference type="NCBI Taxonomy" id="7955"/>
    <lineage>
        <taxon>Eukaryota</taxon>
        <taxon>Metazoa</taxon>
        <taxon>Chordata</taxon>
        <taxon>Craniata</taxon>
        <taxon>Vertebrata</taxon>
        <taxon>Euteleostomi</taxon>
        <taxon>Actinopterygii</taxon>
        <taxon>Neopterygii</taxon>
        <taxon>Teleostei</taxon>
        <taxon>Ostariophysi</taxon>
        <taxon>Cypriniformes</taxon>
        <taxon>Danionidae</taxon>
        <taxon>Danioninae</taxon>
        <taxon>Danio</taxon>
    </lineage>
</organism>
<dbReference type="OrthoDB" id="3758675at2759"/>
<dbReference type="SUPFAM" id="SSF56973">
    <property type="entry name" value="Aerolisin/ETX pore-forming domain"/>
    <property type="match status" value="1"/>
</dbReference>
<dbReference type="Pfam" id="PF01419">
    <property type="entry name" value="Jacalin"/>
    <property type="match status" value="1"/>
</dbReference>
<dbReference type="PANTHER" id="PTHR34007">
    <property type="entry name" value="AEROLYSIN-LIKE PROTEIN-RELATED"/>
    <property type="match status" value="1"/>
</dbReference>
<dbReference type="Proteomes" id="UP000000437">
    <property type="component" value="Chromosome 7"/>
</dbReference>
<dbReference type="SMART" id="SM00915">
    <property type="entry name" value="Jacalin"/>
    <property type="match status" value="1"/>
</dbReference>
<dbReference type="GeneTree" id="ENSGT00390000003194"/>
<name>A0ACD6B5B0_DANRE</name>
<sequence length="368" mass="40817">MQTEDSDCRVSGHVFPIAPFIFSSSSVRHVKPDKLTLTRSSSDYSYPYVISLKMSESTTLSIVGGERGLPFSFTGEDTGAFLKKIWVWQGEWQIKAVRVWLSDDRSETFGESSGSYKEFVFKPGECFTSLSLWENKEGTRLGAIKFKTNKGRKFSAKMTKVSLPKEIPIDVGSGFCLGIVGRSGADIDNMGFMFLNAVQSVVLTNVNYPAVNQLTPQVEVEDLKSATYKNRGYVKQQHSIETSKKVIKKSVWSMSETYSAAFSMEVKAGIPKILETSTGFSVSVGKEGTYSLEQTEDRTEKLTTTVEVPPQKKVDVNITIGRACFDLAYTGTVKITCRNGSVVEYETKGQYKGITYTNIEVNTKDSDL</sequence>
<evidence type="ECO:0000313" key="1">
    <source>
        <dbReference type="Proteomes" id="UP000000437"/>
    </source>
</evidence>
<protein>
    <submittedName>
        <fullName evidence="2">Natterin-like protein-like isoform X1</fullName>
    </submittedName>
</protein>
<dbReference type="CDD" id="cd09302">
    <property type="entry name" value="Jacalin_like"/>
    <property type="match status" value="1"/>
</dbReference>
<dbReference type="RefSeq" id="XP_005166409.5">
    <property type="nucleotide sequence ID" value="XM_005166352.6"/>
</dbReference>
<dbReference type="KEGG" id="dre:568775"/>
<evidence type="ECO:0000313" key="2">
    <source>
        <dbReference type="RefSeq" id="XP_005166409.5"/>
    </source>
</evidence>
<dbReference type="AGR" id="ZFIN:ZDB-GENE-080219-22"/>
<accession>A0ACD6B5B0</accession>